<keyword evidence="1" id="KW-0732">Signal</keyword>
<accession>A0ABV2TED6</accession>
<dbReference type="InterPro" id="IPR029045">
    <property type="entry name" value="ClpP/crotonase-like_dom_sf"/>
</dbReference>
<keyword evidence="4" id="KW-1185">Reference proteome</keyword>
<feature type="domain" description="Tail specific protease" evidence="2">
    <location>
        <begin position="544"/>
        <end position="743"/>
    </location>
</feature>
<feature type="signal peptide" evidence="1">
    <location>
        <begin position="1"/>
        <end position="19"/>
    </location>
</feature>
<dbReference type="SMART" id="SM00245">
    <property type="entry name" value="TSPc"/>
    <property type="match status" value="1"/>
</dbReference>
<protein>
    <submittedName>
        <fullName evidence="3">S41 family peptidase</fullName>
    </submittedName>
</protein>
<evidence type="ECO:0000313" key="4">
    <source>
        <dbReference type="Proteomes" id="UP001549749"/>
    </source>
</evidence>
<dbReference type="Gene3D" id="2.30.42.10">
    <property type="match status" value="1"/>
</dbReference>
<dbReference type="Proteomes" id="UP001549749">
    <property type="component" value="Unassembled WGS sequence"/>
</dbReference>
<name>A0ABV2TED6_9BACT</name>
<sequence length="765" mass="85229">MKLKLLLGLAFLPTAISYAQTQQQTENLYTFARLYGYVRYFHPSDAVVMTDWDKLAIYGAQQVEKAANQQELQQTLEELFKPIAPSLQLFPTGSNPIFNQAAITPASTTGMKTVQWQYNGYGAGNNTETYQAVRTNSYIKAAPPKKQGSNFSTITNSIPAQLFRGRMVRYSAAIKAENLTEGTGQLWLRVDLDNKGQGFFDNMGNRPVTGRSESWRRDTIMGRIDANATMIAFGCFLMNQGTLLLDDVKLEIETEEGWQTIPAVNGDFEQDRPQEAPRAWYFNTEDLLFTVKTTDRQANTGTQSLLMERAAVPAPVQATTTLFKDNLPAGTTIKKDIGSGISIIMPVALWGDGHQTYPLTDTAQIARMNKDIASKIPERLSGNNLYVRLADIILTWNVFQHFHPYYKEWTTNWDQDLRQALKDCYNDKTADDFGTTLKTLTAKMRDGHIYVAYPAFKTMAYLPLKWEWLEKQLVITAVLSPETGLVPGDVITAINGQPVTSYINSTMLTVAAGTPNALMERTLTTLSSGPDTDSLLLSVSSDGSPNRSITLPFSMSANKYYTTRPPQVSYKEIDPNTIYVNLSEMPWEEIKPKLPALAAAKAVIFDLRGYPKDMNGFSIIPHLLQKSEDHQWMQKQELMLPDHEKAGWHKTGWKLKKATPHINGKVFFLTNGSAISYAESVMGYIKGMKLATIIGEPTAGANGDVTRVSLPGGYSFSFSGLKVTNHDGTQHFTKGISPDITVLRTIKGVRENRDEVMDKAIQLSK</sequence>
<comment type="caution">
    <text evidence="3">The sequence shown here is derived from an EMBL/GenBank/DDBJ whole genome shotgun (WGS) entry which is preliminary data.</text>
</comment>
<dbReference type="SUPFAM" id="SSF50156">
    <property type="entry name" value="PDZ domain-like"/>
    <property type="match status" value="1"/>
</dbReference>
<dbReference type="InterPro" id="IPR036034">
    <property type="entry name" value="PDZ_sf"/>
</dbReference>
<dbReference type="Gene3D" id="2.60.120.260">
    <property type="entry name" value="Galactose-binding domain-like"/>
    <property type="match status" value="1"/>
</dbReference>
<dbReference type="Gene3D" id="3.90.226.10">
    <property type="entry name" value="2-enoyl-CoA Hydratase, Chain A, domain 1"/>
    <property type="match status" value="1"/>
</dbReference>
<evidence type="ECO:0000256" key="1">
    <source>
        <dbReference type="SAM" id="SignalP"/>
    </source>
</evidence>
<proteinExistence type="predicted"/>
<evidence type="ECO:0000259" key="2">
    <source>
        <dbReference type="SMART" id="SM00245"/>
    </source>
</evidence>
<dbReference type="SUPFAM" id="SSF52096">
    <property type="entry name" value="ClpP/crotonase"/>
    <property type="match status" value="1"/>
</dbReference>
<dbReference type="Pfam" id="PF03572">
    <property type="entry name" value="Peptidase_S41"/>
    <property type="match status" value="1"/>
</dbReference>
<reference evidence="3 4" key="1">
    <citation type="submission" date="2024-06" db="EMBL/GenBank/DDBJ databases">
        <title>Chitinophaga defluvii sp. nov., isolated from municipal sewage.</title>
        <authorList>
            <person name="Zhang L."/>
        </authorList>
    </citation>
    <scope>NUCLEOTIDE SEQUENCE [LARGE SCALE GENOMIC DNA]</scope>
    <source>
        <strain evidence="3 4">H8</strain>
    </source>
</reference>
<dbReference type="RefSeq" id="WP_354663947.1">
    <property type="nucleotide sequence ID" value="NZ_JBEXAC010000003.1"/>
</dbReference>
<dbReference type="InterPro" id="IPR005151">
    <property type="entry name" value="Tail-specific_protease"/>
</dbReference>
<dbReference type="EMBL" id="JBEXAC010000003">
    <property type="protein sequence ID" value="MET7001378.1"/>
    <property type="molecule type" value="Genomic_DNA"/>
</dbReference>
<evidence type="ECO:0000313" key="3">
    <source>
        <dbReference type="EMBL" id="MET7001378.1"/>
    </source>
</evidence>
<dbReference type="PANTHER" id="PTHR32060:SF30">
    <property type="entry name" value="CARBOXY-TERMINAL PROCESSING PROTEASE CTPA"/>
    <property type="match status" value="1"/>
</dbReference>
<dbReference type="PANTHER" id="PTHR32060">
    <property type="entry name" value="TAIL-SPECIFIC PROTEASE"/>
    <property type="match status" value="1"/>
</dbReference>
<gene>
    <name evidence="3" type="ORF">ABR189_28610</name>
</gene>
<feature type="chain" id="PRO_5045178529" evidence="1">
    <location>
        <begin position="20"/>
        <end position="765"/>
    </location>
</feature>
<organism evidence="3 4">
    <name type="scientific">Chitinophaga defluvii</name>
    <dbReference type="NCBI Taxonomy" id="3163343"/>
    <lineage>
        <taxon>Bacteria</taxon>
        <taxon>Pseudomonadati</taxon>
        <taxon>Bacteroidota</taxon>
        <taxon>Chitinophagia</taxon>
        <taxon>Chitinophagales</taxon>
        <taxon>Chitinophagaceae</taxon>
        <taxon>Chitinophaga</taxon>
    </lineage>
</organism>